<evidence type="ECO:0000259" key="8">
    <source>
        <dbReference type="PROSITE" id="PS51379"/>
    </source>
</evidence>
<dbReference type="Pfam" id="PF13746">
    <property type="entry name" value="Fer4_18"/>
    <property type="match status" value="1"/>
</dbReference>
<keyword evidence="5" id="KW-0408">Iron</keyword>
<protein>
    <submittedName>
        <fullName evidence="9">Cytochrome c oxidase accessory protein CcoG</fullName>
    </submittedName>
</protein>
<dbReference type="Gene3D" id="2.60.40.10">
    <property type="entry name" value="Immunoglobulins"/>
    <property type="match status" value="1"/>
</dbReference>
<dbReference type="InterPro" id="IPR017896">
    <property type="entry name" value="4Fe4S_Fe-S-bd"/>
</dbReference>
<feature type="transmembrane region" description="Helical" evidence="7">
    <location>
        <begin position="89"/>
        <end position="109"/>
    </location>
</feature>
<keyword evidence="6" id="KW-0411">Iron-sulfur</keyword>
<keyword evidence="7" id="KW-1133">Transmembrane helix</keyword>
<name>A0A974ACP2_9BRAD</name>
<dbReference type="PROSITE" id="PS51379">
    <property type="entry name" value="4FE4S_FER_2"/>
    <property type="match status" value="1"/>
</dbReference>
<dbReference type="Pfam" id="PF12801">
    <property type="entry name" value="Fer4_5"/>
    <property type="match status" value="1"/>
</dbReference>
<sequence length="485" mass="54307">MNKPVPPDKLITDEDGPLYAPRKKVFPQSVSGRFRSIKWRLMAVCLGVYYLLPFVRWHRGLGAPDQAVLIDFPNRRFYFFFIELWPQEVYYFTGLLVLAAFALFLMNALGGRIWCGYLCPQTVWTDLFYAVERLVEGDRRAQMKADAGPMTVKRAGRRVLKHAIWLTIAWWTGGAWVLYFADAPTLVRDLAAFQAPTIAYLWIAILTASTYLLAGYMREQVCVYMCPWPRIQAALTDEWALNVTYKYDRGEPRCSVKKAFDIRALGEKAGDCIDCNQCVAVCPTGIDIRDGAQLGCIQCGLCIDACDAVMTKVSRKTGLIGYDNDINVQRRIAGKEEIFKPVRARTVVYAGLITVVCAVMLYALMSRTLLDVNVLHDRNPIAVRLSDGAIRNGYTLRFLNKRGFDRVIAIDVDGPADAKLHVIGADSVTPDRPMIVLGRDTTTELRVLVTAPLDEKAEKSVPVTFRVTDIGLGEVASATDHFVLP</sequence>
<dbReference type="InterPro" id="IPR032879">
    <property type="entry name" value="FixG_C"/>
</dbReference>
<evidence type="ECO:0000256" key="2">
    <source>
        <dbReference type="ARBA" id="ARBA00022485"/>
    </source>
</evidence>
<dbReference type="RefSeq" id="WP_176533345.1">
    <property type="nucleotide sequence ID" value="NZ_CP088022.1"/>
</dbReference>
<keyword evidence="4" id="KW-0249">Electron transport</keyword>
<dbReference type="InterPro" id="IPR051684">
    <property type="entry name" value="Electron_Trans/Redox"/>
</dbReference>
<dbReference type="GO" id="GO:0046872">
    <property type="term" value="F:metal ion binding"/>
    <property type="evidence" value="ECO:0007669"/>
    <property type="project" value="UniProtKB-KW"/>
</dbReference>
<evidence type="ECO:0000256" key="6">
    <source>
        <dbReference type="ARBA" id="ARBA00023014"/>
    </source>
</evidence>
<feature type="domain" description="4Fe-4S ferredoxin-type" evidence="8">
    <location>
        <begin position="262"/>
        <end position="291"/>
    </location>
</feature>
<dbReference type="InterPro" id="IPR017900">
    <property type="entry name" value="4Fe4S_Fe_S_CS"/>
</dbReference>
<dbReference type="NCBIfam" id="TIGR02745">
    <property type="entry name" value="ccoG_rdxA_fixG"/>
    <property type="match status" value="1"/>
</dbReference>
<feature type="transmembrane region" description="Helical" evidence="7">
    <location>
        <begin position="39"/>
        <end position="57"/>
    </location>
</feature>
<keyword evidence="7" id="KW-0812">Transmembrane</keyword>
<dbReference type="EMBL" id="JABWSX010000001">
    <property type="protein sequence ID" value="NVL10017.1"/>
    <property type="molecule type" value="Genomic_DNA"/>
</dbReference>
<dbReference type="SUPFAM" id="SSF54862">
    <property type="entry name" value="4Fe-4S ferredoxins"/>
    <property type="match status" value="1"/>
</dbReference>
<evidence type="ECO:0000256" key="3">
    <source>
        <dbReference type="ARBA" id="ARBA00022723"/>
    </source>
</evidence>
<dbReference type="Pfam" id="PF11614">
    <property type="entry name" value="FixG_C"/>
    <property type="match status" value="1"/>
</dbReference>
<keyword evidence="2" id="KW-0004">4Fe-4S</keyword>
<dbReference type="InterPro" id="IPR013783">
    <property type="entry name" value="Ig-like_fold"/>
</dbReference>
<dbReference type="InterPro" id="IPR014116">
    <property type="entry name" value="Cyt_c_oxidase_cbb3_FixG"/>
</dbReference>
<evidence type="ECO:0000256" key="5">
    <source>
        <dbReference type="ARBA" id="ARBA00023004"/>
    </source>
</evidence>
<gene>
    <name evidence="9" type="primary">ccoG</name>
    <name evidence="9" type="ORF">HU230_30350</name>
</gene>
<evidence type="ECO:0000256" key="1">
    <source>
        <dbReference type="ARBA" id="ARBA00022448"/>
    </source>
</evidence>
<dbReference type="PANTHER" id="PTHR30176:SF3">
    <property type="entry name" value="FERREDOXIN-TYPE PROTEIN NAPH"/>
    <property type="match status" value="1"/>
</dbReference>
<dbReference type="GO" id="GO:0005886">
    <property type="term" value="C:plasma membrane"/>
    <property type="evidence" value="ECO:0007669"/>
    <property type="project" value="TreeGrafter"/>
</dbReference>
<evidence type="ECO:0000256" key="7">
    <source>
        <dbReference type="SAM" id="Phobius"/>
    </source>
</evidence>
<feature type="transmembrane region" description="Helical" evidence="7">
    <location>
        <begin position="347"/>
        <end position="365"/>
    </location>
</feature>
<feature type="transmembrane region" description="Helical" evidence="7">
    <location>
        <begin position="193"/>
        <end position="214"/>
    </location>
</feature>
<feature type="transmembrane region" description="Helical" evidence="7">
    <location>
        <begin position="163"/>
        <end position="181"/>
    </location>
</feature>
<dbReference type="PANTHER" id="PTHR30176">
    <property type="entry name" value="FERREDOXIN-TYPE PROTEIN NAPH"/>
    <property type="match status" value="1"/>
</dbReference>
<dbReference type="PROSITE" id="PS00198">
    <property type="entry name" value="4FE4S_FER_1"/>
    <property type="match status" value="1"/>
</dbReference>
<reference evidence="9" key="1">
    <citation type="submission" date="2020-06" db="EMBL/GenBank/DDBJ databases">
        <title>Whole Genome Sequence of Bradyrhizobium sp. Strain 66S1MB.</title>
        <authorList>
            <person name="Bromfield E."/>
            <person name="Cloutier S."/>
        </authorList>
    </citation>
    <scope>NUCLEOTIDE SEQUENCE</scope>
    <source>
        <strain evidence="9">66S1MB</strain>
    </source>
</reference>
<evidence type="ECO:0000313" key="9">
    <source>
        <dbReference type="EMBL" id="NVL10017.1"/>
    </source>
</evidence>
<keyword evidence="7" id="KW-0472">Membrane</keyword>
<comment type="caution">
    <text evidence="9">The sequence shown here is derived from an EMBL/GenBank/DDBJ whole genome shotgun (WGS) entry which is preliminary data.</text>
</comment>
<evidence type="ECO:0000256" key="4">
    <source>
        <dbReference type="ARBA" id="ARBA00022982"/>
    </source>
</evidence>
<dbReference type="GO" id="GO:0051539">
    <property type="term" value="F:4 iron, 4 sulfur cluster binding"/>
    <property type="evidence" value="ECO:0007669"/>
    <property type="project" value="UniProtKB-KW"/>
</dbReference>
<keyword evidence="1" id="KW-0813">Transport</keyword>
<proteinExistence type="predicted"/>
<accession>A0A974ACP2</accession>
<dbReference type="AlphaFoldDB" id="A0A974ACP2"/>
<keyword evidence="3" id="KW-0479">Metal-binding</keyword>
<organism evidence="9">
    <name type="scientific">Bradyrhizobium quebecense</name>
    <dbReference type="NCBI Taxonomy" id="2748629"/>
    <lineage>
        <taxon>Bacteria</taxon>
        <taxon>Pseudomonadati</taxon>
        <taxon>Pseudomonadota</taxon>
        <taxon>Alphaproteobacteria</taxon>
        <taxon>Hyphomicrobiales</taxon>
        <taxon>Nitrobacteraceae</taxon>
        <taxon>Bradyrhizobium</taxon>
    </lineage>
</organism>